<dbReference type="Proteomes" id="UP000007798">
    <property type="component" value="Unassembled WGS sequence"/>
</dbReference>
<keyword evidence="3" id="KW-0408">Iron</keyword>
<dbReference type="InterPro" id="IPR052950">
    <property type="entry name" value="CISD"/>
</dbReference>
<evidence type="ECO:0000256" key="4">
    <source>
        <dbReference type="ARBA" id="ARBA00023014"/>
    </source>
</evidence>
<dbReference type="PANTHER" id="PTHR46491">
    <property type="entry name" value="CDGSH IRON SULFUR DOMAIN PROTEIN HOMOLOG"/>
    <property type="match status" value="1"/>
</dbReference>
<evidence type="ECO:0000313" key="7">
    <source>
        <dbReference type="EMBL" id="EDW78161.1"/>
    </source>
</evidence>
<comment type="cofactor">
    <cofactor evidence="5">
        <name>[2Fe-2S] cluster</name>
        <dbReference type="ChEBI" id="CHEBI:190135"/>
    </cofactor>
</comment>
<dbReference type="InterPro" id="IPR018967">
    <property type="entry name" value="FeS-contain_CDGSH-typ"/>
</dbReference>
<name>B4N0Z9_DROWI</name>
<dbReference type="STRING" id="7260.B4N0Z9"/>
<feature type="domain" description="Iron-binding zinc finger CDGSH type" evidence="6">
    <location>
        <begin position="47"/>
        <end position="84"/>
    </location>
</feature>
<keyword evidence="8" id="KW-1185">Reference proteome</keyword>
<keyword evidence="1" id="KW-0001">2Fe-2S</keyword>
<keyword evidence="4" id="KW-0411">Iron-sulfur</keyword>
<dbReference type="eggNOG" id="KOG4605">
    <property type="taxonomic scope" value="Eukaryota"/>
</dbReference>
<dbReference type="PANTHER" id="PTHR46491:SF3">
    <property type="entry name" value="CDGSH IRON-SULFUR DOMAIN-CONTAINING PROTEIN 3, MITOCHONDRIAL"/>
    <property type="match status" value="1"/>
</dbReference>
<evidence type="ECO:0000256" key="5">
    <source>
        <dbReference type="ARBA" id="ARBA00034078"/>
    </source>
</evidence>
<protein>
    <recommendedName>
        <fullName evidence="6">Iron-binding zinc finger CDGSH type domain-containing protein</fullName>
    </recommendedName>
</protein>
<dbReference type="PhylomeDB" id="B4N0Z9"/>
<dbReference type="Gene3D" id="3.40.5.90">
    <property type="entry name" value="CDGSH iron-sulfur domain, mitoNEET-type"/>
    <property type="match status" value="2"/>
</dbReference>
<organism evidence="7 8">
    <name type="scientific">Drosophila willistoni</name>
    <name type="common">Fruit fly</name>
    <dbReference type="NCBI Taxonomy" id="7260"/>
    <lineage>
        <taxon>Eukaryota</taxon>
        <taxon>Metazoa</taxon>
        <taxon>Ecdysozoa</taxon>
        <taxon>Arthropoda</taxon>
        <taxon>Hexapoda</taxon>
        <taxon>Insecta</taxon>
        <taxon>Pterygota</taxon>
        <taxon>Neoptera</taxon>
        <taxon>Endopterygota</taxon>
        <taxon>Diptera</taxon>
        <taxon>Brachycera</taxon>
        <taxon>Muscomorpha</taxon>
        <taxon>Ephydroidea</taxon>
        <taxon>Drosophilidae</taxon>
        <taxon>Drosophila</taxon>
        <taxon>Sophophora</taxon>
    </lineage>
</organism>
<sequence>MSLILKRNLFSKTDNVKTPETIPKKGPKKLIIDEKGAKLPNGGIFHVRPIKVHLEKDKTYKWCLCGRSKSQPFCDGRHILGYLKHGLRPITVKVEKTGEYLMCTCKQTKNRPFCDGIHTQPHIQAAVK</sequence>
<dbReference type="Pfam" id="PF09360">
    <property type="entry name" value="zf-CDGSH"/>
    <property type="match status" value="2"/>
</dbReference>
<dbReference type="AlphaFoldDB" id="B4N0Z9"/>
<dbReference type="InParanoid" id="B4N0Z9"/>
<dbReference type="OrthoDB" id="15717at2759"/>
<accession>B4N0Z9</accession>
<dbReference type="SMART" id="SM00704">
    <property type="entry name" value="ZnF_CDGSH"/>
    <property type="match status" value="2"/>
</dbReference>
<proteinExistence type="predicted"/>
<dbReference type="EMBL" id="CH963920">
    <property type="protein sequence ID" value="EDW78161.1"/>
    <property type="molecule type" value="Genomic_DNA"/>
</dbReference>
<reference evidence="7 8" key="1">
    <citation type="journal article" date="2007" name="Nature">
        <title>Evolution of genes and genomes on the Drosophila phylogeny.</title>
        <authorList>
            <consortium name="Drosophila 12 Genomes Consortium"/>
            <person name="Clark A.G."/>
            <person name="Eisen M.B."/>
            <person name="Smith D.R."/>
            <person name="Bergman C.M."/>
            <person name="Oliver B."/>
            <person name="Markow T.A."/>
            <person name="Kaufman T.C."/>
            <person name="Kellis M."/>
            <person name="Gelbart W."/>
            <person name="Iyer V.N."/>
            <person name="Pollard D.A."/>
            <person name="Sackton T.B."/>
            <person name="Larracuente A.M."/>
            <person name="Singh N.D."/>
            <person name="Abad J.P."/>
            <person name="Abt D.N."/>
            <person name="Adryan B."/>
            <person name="Aguade M."/>
            <person name="Akashi H."/>
            <person name="Anderson W.W."/>
            <person name="Aquadro C.F."/>
            <person name="Ardell D.H."/>
            <person name="Arguello R."/>
            <person name="Artieri C.G."/>
            <person name="Barbash D.A."/>
            <person name="Barker D."/>
            <person name="Barsanti P."/>
            <person name="Batterham P."/>
            <person name="Batzoglou S."/>
            <person name="Begun D."/>
            <person name="Bhutkar A."/>
            <person name="Blanco E."/>
            <person name="Bosak S.A."/>
            <person name="Bradley R.K."/>
            <person name="Brand A.D."/>
            <person name="Brent M.R."/>
            <person name="Brooks A.N."/>
            <person name="Brown R.H."/>
            <person name="Butlin R.K."/>
            <person name="Caggese C."/>
            <person name="Calvi B.R."/>
            <person name="Bernardo de Carvalho A."/>
            <person name="Caspi A."/>
            <person name="Castrezana S."/>
            <person name="Celniker S.E."/>
            <person name="Chang J.L."/>
            <person name="Chapple C."/>
            <person name="Chatterji S."/>
            <person name="Chinwalla A."/>
            <person name="Civetta A."/>
            <person name="Clifton S.W."/>
            <person name="Comeron J.M."/>
            <person name="Costello J.C."/>
            <person name="Coyne J.A."/>
            <person name="Daub J."/>
            <person name="David R.G."/>
            <person name="Delcher A.L."/>
            <person name="Delehaunty K."/>
            <person name="Do C.B."/>
            <person name="Ebling H."/>
            <person name="Edwards K."/>
            <person name="Eickbush T."/>
            <person name="Evans J.D."/>
            <person name="Filipski A."/>
            <person name="Findeiss S."/>
            <person name="Freyhult E."/>
            <person name="Fulton L."/>
            <person name="Fulton R."/>
            <person name="Garcia A.C."/>
            <person name="Gardiner A."/>
            <person name="Garfield D.A."/>
            <person name="Garvin B.E."/>
            <person name="Gibson G."/>
            <person name="Gilbert D."/>
            <person name="Gnerre S."/>
            <person name="Godfrey J."/>
            <person name="Good R."/>
            <person name="Gotea V."/>
            <person name="Gravely B."/>
            <person name="Greenberg A.J."/>
            <person name="Griffiths-Jones S."/>
            <person name="Gross S."/>
            <person name="Guigo R."/>
            <person name="Gustafson E.A."/>
            <person name="Haerty W."/>
            <person name="Hahn M.W."/>
            <person name="Halligan D.L."/>
            <person name="Halpern A.L."/>
            <person name="Halter G.M."/>
            <person name="Han M.V."/>
            <person name="Heger A."/>
            <person name="Hillier L."/>
            <person name="Hinrichs A.S."/>
            <person name="Holmes I."/>
            <person name="Hoskins R.A."/>
            <person name="Hubisz M.J."/>
            <person name="Hultmark D."/>
            <person name="Huntley M.A."/>
            <person name="Jaffe D.B."/>
            <person name="Jagadeeshan S."/>
            <person name="Jeck W.R."/>
            <person name="Johnson J."/>
            <person name="Jones C.D."/>
            <person name="Jordan W.C."/>
            <person name="Karpen G.H."/>
            <person name="Kataoka E."/>
            <person name="Keightley P.D."/>
            <person name="Kheradpour P."/>
            <person name="Kirkness E.F."/>
            <person name="Koerich L.B."/>
            <person name="Kristiansen K."/>
            <person name="Kudrna D."/>
            <person name="Kulathinal R.J."/>
            <person name="Kumar S."/>
            <person name="Kwok R."/>
            <person name="Lander E."/>
            <person name="Langley C.H."/>
            <person name="Lapoint R."/>
            <person name="Lazzaro B.P."/>
            <person name="Lee S.J."/>
            <person name="Levesque L."/>
            <person name="Li R."/>
            <person name="Lin C.F."/>
            <person name="Lin M.F."/>
            <person name="Lindblad-Toh K."/>
            <person name="Llopart A."/>
            <person name="Long M."/>
            <person name="Low L."/>
            <person name="Lozovsky E."/>
            <person name="Lu J."/>
            <person name="Luo M."/>
            <person name="Machado C.A."/>
            <person name="Makalowski W."/>
            <person name="Marzo M."/>
            <person name="Matsuda M."/>
            <person name="Matzkin L."/>
            <person name="McAllister B."/>
            <person name="McBride C.S."/>
            <person name="McKernan B."/>
            <person name="McKernan K."/>
            <person name="Mendez-Lago M."/>
            <person name="Minx P."/>
            <person name="Mollenhauer M.U."/>
            <person name="Montooth K."/>
            <person name="Mount S.M."/>
            <person name="Mu X."/>
            <person name="Myers E."/>
            <person name="Negre B."/>
            <person name="Newfeld S."/>
            <person name="Nielsen R."/>
            <person name="Noor M.A."/>
            <person name="O'Grady P."/>
            <person name="Pachter L."/>
            <person name="Papaceit M."/>
            <person name="Parisi M.J."/>
            <person name="Parisi M."/>
            <person name="Parts L."/>
            <person name="Pedersen J.S."/>
            <person name="Pesole G."/>
            <person name="Phillippy A.M."/>
            <person name="Ponting C.P."/>
            <person name="Pop M."/>
            <person name="Porcelli D."/>
            <person name="Powell J.R."/>
            <person name="Prohaska S."/>
            <person name="Pruitt K."/>
            <person name="Puig M."/>
            <person name="Quesneville H."/>
            <person name="Ram K.R."/>
            <person name="Rand D."/>
            <person name="Rasmussen M.D."/>
            <person name="Reed L.K."/>
            <person name="Reenan R."/>
            <person name="Reily A."/>
            <person name="Remington K.A."/>
            <person name="Rieger T.T."/>
            <person name="Ritchie M.G."/>
            <person name="Robin C."/>
            <person name="Rogers Y.H."/>
            <person name="Rohde C."/>
            <person name="Rozas J."/>
            <person name="Rubenfield M.J."/>
            <person name="Ruiz A."/>
            <person name="Russo S."/>
            <person name="Salzberg S.L."/>
            <person name="Sanchez-Gracia A."/>
            <person name="Saranga D.J."/>
            <person name="Sato H."/>
            <person name="Schaeffer S.W."/>
            <person name="Schatz M.C."/>
            <person name="Schlenke T."/>
            <person name="Schwartz R."/>
            <person name="Segarra C."/>
            <person name="Singh R.S."/>
            <person name="Sirot L."/>
            <person name="Sirota M."/>
            <person name="Sisneros N.B."/>
            <person name="Smith C.D."/>
            <person name="Smith T.F."/>
            <person name="Spieth J."/>
            <person name="Stage D.E."/>
            <person name="Stark A."/>
            <person name="Stephan W."/>
            <person name="Strausberg R.L."/>
            <person name="Strempel S."/>
            <person name="Sturgill D."/>
            <person name="Sutton G."/>
            <person name="Sutton G.G."/>
            <person name="Tao W."/>
            <person name="Teichmann S."/>
            <person name="Tobari Y.N."/>
            <person name="Tomimura Y."/>
            <person name="Tsolas J.M."/>
            <person name="Valente V.L."/>
            <person name="Venter E."/>
            <person name="Venter J.C."/>
            <person name="Vicario S."/>
            <person name="Vieira F.G."/>
            <person name="Vilella A.J."/>
            <person name="Villasante A."/>
            <person name="Walenz B."/>
            <person name="Wang J."/>
            <person name="Wasserman M."/>
            <person name="Watts T."/>
            <person name="Wilson D."/>
            <person name="Wilson R.K."/>
            <person name="Wing R.A."/>
            <person name="Wolfner M.F."/>
            <person name="Wong A."/>
            <person name="Wong G.K."/>
            <person name="Wu C.I."/>
            <person name="Wu G."/>
            <person name="Yamamoto D."/>
            <person name="Yang H.P."/>
            <person name="Yang S.P."/>
            <person name="Yorke J.A."/>
            <person name="Yoshida K."/>
            <person name="Zdobnov E."/>
            <person name="Zhang P."/>
            <person name="Zhang Y."/>
            <person name="Zimin A.V."/>
            <person name="Baldwin J."/>
            <person name="Abdouelleil A."/>
            <person name="Abdulkadir J."/>
            <person name="Abebe A."/>
            <person name="Abera B."/>
            <person name="Abreu J."/>
            <person name="Acer S.C."/>
            <person name="Aftuck L."/>
            <person name="Alexander A."/>
            <person name="An P."/>
            <person name="Anderson E."/>
            <person name="Anderson S."/>
            <person name="Arachi H."/>
            <person name="Azer M."/>
            <person name="Bachantsang P."/>
            <person name="Barry A."/>
            <person name="Bayul T."/>
            <person name="Berlin A."/>
            <person name="Bessette D."/>
            <person name="Bloom T."/>
            <person name="Blye J."/>
            <person name="Boguslavskiy L."/>
            <person name="Bonnet C."/>
            <person name="Boukhgalter B."/>
            <person name="Bourzgui I."/>
            <person name="Brown A."/>
            <person name="Cahill P."/>
            <person name="Channer S."/>
            <person name="Cheshatsang Y."/>
            <person name="Chuda L."/>
            <person name="Citroen M."/>
            <person name="Collymore A."/>
            <person name="Cooke P."/>
            <person name="Costello M."/>
            <person name="D'Aco K."/>
            <person name="Daza R."/>
            <person name="De Haan G."/>
            <person name="DeGray S."/>
            <person name="DeMaso C."/>
            <person name="Dhargay N."/>
            <person name="Dooley K."/>
            <person name="Dooley E."/>
            <person name="Doricent M."/>
            <person name="Dorje P."/>
            <person name="Dorjee K."/>
            <person name="Dupes A."/>
            <person name="Elong R."/>
            <person name="Falk J."/>
            <person name="Farina A."/>
            <person name="Faro S."/>
            <person name="Ferguson D."/>
            <person name="Fisher S."/>
            <person name="Foley C.D."/>
            <person name="Franke A."/>
            <person name="Friedrich D."/>
            <person name="Gadbois L."/>
            <person name="Gearin G."/>
            <person name="Gearin C.R."/>
            <person name="Giannoukos G."/>
            <person name="Goode T."/>
            <person name="Graham J."/>
            <person name="Grandbois E."/>
            <person name="Grewal S."/>
            <person name="Gyaltsen K."/>
            <person name="Hafez N."/>
            <person name="Hagos B."/>
            <person name="Hall J."/>
            <person name="Henson C."/>
            <person name="Hollinger A."/>
            <person name="Honan T."/>
            <person name="Huard M.D."/>
            <person name="Hughes L."/>
            <person name="Hurhula B."/>
            <person name="Husby M.E."/>
            <person name="Kamat A."/>
            <person name="Kanga B."/>
            <person name="Kashin S."/>
            <person name="Khazanovich D."/>
            <person name="Kisner P."/>
            <person name="Lance K."/>
            <person name="Lara M."/>
            <person name="Lee W."/>
            <person name="Lennon N."/>
            <person name="Letendre F."/>
            <person name="LeVine R."/>
            <person name="Lipovsky A."/>
            <person name="Liu X."/>
            <person name="Liu J."/>
            <person name="Liu S."/>
            <person name="Lokyitsang T."/>
            <person name="Lokyitsang Y."/>
            <person name="Lubonja R."/>
            <person name="Lui A."/>
            <person name="MacDonald P."/>
            <person name="Magnisalis V."/>
            <person name="Maru K."/>
            <person name="Matthews C."/>
            <person name="McCusker W."/>
            <person name="McDonough S."/>
            <person name="Mehta T."/>
            <person name="Meldrim J."/>
            <person name="Meneus L."/>
            <person name="Mihai O."/>
            <person name="Mihalev A."/>
            <person name="Mihova T."/>
            <person name="Mittelman R."/>
            <person name="Mlenga V."/>
            <person name="Montmayeur A."/>
            <person name="Mulrain L."/>
            <person name="Navidi A."/>
            <person name="Naylor J."/>
            <person name="Negash T."/>
            <person name="Nguyen T."/>
            <person name="Nguyen N."/>
            <person name="Nicol R."/>
            <person name="Norbu C."/>
            <person name="Norbu N."/>
            <person name="Novod N."/>
            <person name="O'Neill B."/>
            <person name="Osman S."/>
            <person name="Markiewicz E."/>
            <person name="Oyono O.L."/>
            <person name="Patti C."/>
            <person name="Phunkhang P."/>
            <person name="Pierre F."/>
            <person name="Priest M."/>
            <person name="Raghuraman S."/>
            <person name="Rege F."/>
            <person name="Reyes R."/>
            <person name="Rise C."/>
            <person name="Rogov P."/>
            <person name="Ross K."/>
            <person name="Ryan E."/>
            <person name="Settipalli S."/>
            <person name="Shea T."/>
            <person name="Sherpa N."/>
            <person name="Shi L."/>
            <person name="Shih D."/>
            <person name="Sparrow T."/>
            <person name="Spaulding J."/>
            <person name="Stalker J."/>
            <person name="Stange-Thomann N."/>
            <person name="Stavropoulos S."/>
            <person name="Stone C."/>
            <person name="Strader C."/>
            <person name="Tesfaye S."/>
            <person name="Thomson T."/>
            <person name="Thoulutsang Y."/>
            <person name="Thoulutsang D."/>
            <person name="Topham K."/>
            <person name="Topping I."/>
            <person name="Tsamla T."/>
            <person name="Vassiliev H."/>
            <person name="Vo A."/>
            <person name="Wangchuk T."/>
            <person name="Wangdi T."/>
            <person name="Weiand M."/>
            <person name="Wilkinson J."/>
            <person name="Wilson A."/>
            <person name="Yadav S."/>
            <person name="Young G."/>
            <person name="Yu Q."/>
            <person name="Zembek L."/>
            <person name="Zhong D."/>
            <person name="Zimmer A."/>
            <person name="Zwirko Z."/>
            <person name="Jaffe D.B."/>
            <person name="Alvarez P."/>
            <person name="Brockman W."/>
            <person name="Butler J."/>
            <person name="Chin C."/>
            <person name="Gnerre S."/>
            <person name="Grabherr M."/>
            <person name="Kleber M."/>
            <person name="Mauceli E."/>
            <person name="MacCallum I."/>
        </authorList>
    </citation>
    <scope>NUCLEOTIDE SEQUENCE [LARGE SCALE GENOMIC DNA]</scope>
    <source>
        <strain evidence="8">Tucson 14030-0811.24</strain>
    </source>
</reference>
<keyword evidence="2" id="KW-0479">Metal-binding</keyword>
<evidence type="ECO:0000256" key="1">
    <source>
        <dbReference type="ARBA" id="ARBA00022714"/>
    </source>
</evidence>
<evidence type="ECO:0000313" key="8">
    <source>
        <dbReference type="Proteomes" id="UP000007798"/>
    </source>
</evidence>
<dbReference type="GO" id="GO:0051537">
    <property type="term" value="F:2 iron, 2 sulfur cluster binding"/>
    <property type="evidence" value="ECO:0007669"/>
    <property type="project" value="UniProtKB-KW"/>
</dbReference>
<dbReference type="HOGENOM" id="CLU_145019_0_1_1"/>
<dbReference type="GO" id="GO:0005739">
    <property type="term" value="C:mitochondrion"/>
    <property type="evidence" value="ECO:0007669"/>
    <property type="project" value="TreeGrafter"/>
</dbReference>
<dbReference type="OMA" id="THYKISM"/>
<evidence type="ECO:0000256" key="2">
    <source>
        <dbReference type="ARBA" id="ARBA00022723"/>
    </source>
</evidence>
<gene>
    <name evidence="7" type="primary">Dwil\GK24155</name>
    <name evidence="7" type="ORF">Dwil_GK24155</name>
</gene>
<dbReference type="GO" id="GO:0046872">
    <property type="term" value="F:metal ion binding"/>
    <property type="evidence" value="ECO:0007669"/>
    <property type="project" value="UniProtKB-KW"/>
</dbReference>
<evidence type="ECO:0000259" key="6">
    <source>
        <dbReference type="SMART" id="SM00704"/>
    </source>
</evidence>
<feature type="domain" description="Iron-binding zinc finger CDGSH type" evidence="6">
    <location>
        <begin position="87"/>
        <end position="124"/>
    </location>
</feature>
<evidence type="ECO:0000256" key="3">
    <source>
        <dbReference type="ARBA" id="ARBA00023004"/>
    </source>
</evidence>
<dbReference type="InterPro" id="IPR042216">
    <property type="entry name" value="MitoNEET_CISD"/>
</dbReference>